<dbReference type="InterPro" id="IPR006626">
    <property type="entry name" value="PbH1"/>
</dbReference>
<sequence>MLESLPRTIVSASDNASGADVTVLNAETGAEDLNASISNSTVRVVYLRVDITLPFALSKVKHNLTIIGQCAALCVLDGNFTRRIFEVAEAGSLVLSRLQLQNGYSNAGGGAVYTLGTLLSLVNCTFFNNVVEWAEGNAPEGGAVFAKGPKTFTVEIKDSSFTFNRGDNGGAVSMHVLNSESYGILVVERSDMRNNTNIWNGGVLYGYVQVGGGATWILEGNTFENNGYSGYGGVIYLKGYVNLFIHGCVFLTNAGYKGGAIYFDSVHQPNDEDLPHELTIEASLFTGNQAYVSGGAIFIQHDNFFEPLVKTFVDCKLEWNFAPAAGAIYMPTDHPVTFMSTVLSSNSATAGAGGAVFAKSGSGFEFLLQFYDSMLAYNSAVGNAGAIFLETSREVNQEGSKVILALSNTTLKRNTASGNGGALQLTNAKVIMRQSSCRDNAASVDGGCIFAFSAQITLEGTELSHNTAANSGGALKATSGCHITLLSGAAFHGNAAIFSYGGAISAFGNTQVVSPIGLLHLSGNEAGTYGGGVALFDNSVFHAANGSEFKANRAGTAGGHLHAAASSVVWMEQSVLDGGLITSGHGGALSIEESILELAHSRLMNSAAYHGGGILLRSRSNASLEYVLVRGNSALSRGGGLRVESGSAVRINHSEISFNHALDMGAGMEVAANAEGFVENSSFVGNEVEKGSGGGVSLASGMASITLLNVSFEEGSTPRGHGAGVYVAAPPAPAILETRLVALRFVNNSAVAGPNIYWEFVADRDEQAELDCQQCTVAPLQSELYASSAASFVLLQAGEVVLPEGLESISARPITPPIKYAGLDFYGNVAQEPGMDDVAVFSLDATLSGTLTVPYQQTGAEFNRLSVTGRPGASYTLVFQPWQDSWSSVTLKVALQPCQAGDVYIETAQTCSTCEAGSIKFDNSTDECTSCKNSGLTCHGGDAFTLEDGYFMAELSIHAACAERSAECVLARTSECDWSPACSSTANRNNMGGALAVPLEAQCGEGYQQGTTVLCGSCEAGYQLSMATGRCRECPTSVAERVGAASVVPLFVIMLAGVYLLVRQKAPAGIGSPPLDPSESEERDSVATAAMHAAGRRLDRAQNFGRILANNVQKAIALNHFHRPVGQY</sequence>
<dbReference type="Pfam" id="PF13229">
    <property type="entry name" value="Beta_helix"/>
    <property type="match status" value="1"/>
</dbReference>
<dbReference type="Proteomes" id="UP001190700">
    <property type="component" value="Unassembled WGS sequence"/>
</dbReference>
<dbReference type="SMART" id="SM00710">
    <property type="entry name" value="PbH1"/>
    <property type="match status" value="9"/>
</dbReference>
<accession>A0AAE0ET28</accession>
<proteinExistence type="predicted"/>
<dbReference type="SUPFAM" id="SSF51126">
    <property type="entry name" value="Pectin lyase-like"/>
    <property type="match status" value="3"/>
</dbReference>
<dbReference type="AlphaFoldDB" id="A0AAE0ET28"/>
<feature type="domain" description="Right handed beta helix" evidence="1">
    <location>
        <begin position="571"/>
        <end position="710"/>
    </location>
</feature>
<dbReference type="PANTHER" id="PTHR11319:SF35">
    <property type="entry name" value="OUTER MEMBRANE PROTEIN PMPC-RELATED"/>
    <property type="match status" value="1"/>
</dbReference>
<dbReference type="PANTHER" id="PTHR11319">
    <property type="entry name" value="G PROTEIN-COUPLED RECEPTOR-RELATED"/>
    <property type="match status" value="1"/>
</dbReference>
<keyword evidence="3" id="KW-1185">Reference proteome</keyword>
<dbReference type="InterPro" id="IPR039448">
    <property type="entry name" value="Beta_helix"/>
</dbReference>
<evidence type="ECO:0000313" key="2">
    <source>
        <dbReference type="EMBL" id="KAK3239032.1"/>
    </source>
</evidence>
<protein>
    <recommendedName>
        <fullName evidence="1">Right handed beta helix domain-containing protein</fullName>
    </recommendedName>
</protein>
<evidence type="ECO:0000313" key="3">
    <source>
        <dbReference type="Proteomes" id="UP001190700"/>
    </source>
</evidence>
<reference evidence="2 3" key="1">
    <citation type="journal article" date="2015" name="Genome Biol. Evol.">
        <title>Comparative Genomics of a Bacterivorous Green Alga Reveals Evolutionary Causalities and Consequences of Phago-Mixotrophic Mode of Nutrition.</title>
        <authorList>
            <person name="Burns J.A."/>
            <person name="Paasch A."/>
            <person name="Narechania A."/>
            <person name="Kim E."/>
        </authorList>
    </citation>
    <scope>NUCLEOTIDE SEQUENCE [LARGE SCALE GENOMIC DNA]</scope>
    <source>
        <strain evidence="2 3">PLY_AMNH</strain>
    </source>
</reference>
<gene>
    <name evidence="2" type="ORF">CYMTET_51013</name>
</gene>
<name>A0AAE0ET28_9CHLO</name>
<comment type="caution">
    <text evidence="2">The sequence shown here is derived from an EMBL/GenBank/DDBJ whole genome shotgun (WGS) entry which is preliminary data.</text>
</comment>
<dbReference type="EMBL" id="LGRX02034045">
    <property type="protein sequence ID" value="KAK3239032.1"/>
    <property type="molecule type" value="Genomic_DNA"/>
</dbReference>
<dbReference type="InterPro" id="IPR011050">
    <property type="entry name" value="Pectin_lyase_fold/virulence"/>
</dbReference>
<evidence type="ECO:0000259" key="1">
    <source>
        <dbReference type="Pfam" id="PF13229"/>
    </source>
</evidence>
<organism evidence="2 3">
    <name type="scientific">Cymbomonas tetramitiformis</name>
    <dbReference type="NCBI Taxonomy" id="36881"/>
    <lineage>
        <taxon>Eukaryota</taxon>
        <taxon>Viridiplantae</taxon>
        <taxon>Chlorophyta</taxon>
        <taxon>Pyramimonadophyceae</taxon>
        <taxon>Pyramimonadales</taxon>
        <taxon>Pyramimonadaceae</taxon>
        <taxon>Cymbomonas</taxon>
    </lineage>
</organism>